<dbReference type="GO" id="GO:0016618">
    <property type="term" value="F:hydroxypyruvate reductase [NAD(P)H] activity"/>
    <property type="evidence" value="ECO:0007669"/>
    <property type="project" value="TreeGrafter"/>
</dbReference>
<dbReference type="SUPFAM" id="SSF52283">
    <property type="entry name" value="Formate/glycerate dehydrogenase catalytic domain-like"/>
    <property type="match status" value="1"/>
</dbReference>
<dbReference type="InterPro" id="IPR006140">
    <property type="entry name" value="D-isomer_DH_NAD-bd"/>
</dbReference>
<evidence type="ECO:0000256" key="3">
    <source>
        <dbReference type="ARBA" id="ARBA00023027"/>
    </source>
</evidence>
<dbReference type="RefSeq" id="WP_131571226.1">
    <property type="nucleotide sequence ID" value="NZ_JAINFK010000008.1"/>
</dbReference>
<feature type="domain" description="D-isomer specific 2-hydroxyacid dehydrogenase catalytic" evidence="5">
    <location>
        <begin position="62"/>
        <end position="316"/>
    </location>
</feature>
<reference evidence="7 8" key="1">
    <citation type="journal article" date="2015" name="Antonie Van Leeuwenhoek">
        <title>Oricola cellulosilytica gen. nov., sp. nov., a cellulose-degrading bacterium of the family Phyllobacteriaceae isolated from surface seashore water, and emended descriptions of Mesorhizobium loti and Phyllobacterium myrsinacearum.</title>
        <authorList>
            <person name="Hameed A."/>
            <person name="Shahina M."/>
            <person name="Lai W.A."/>
            <person name="Lin S.Y."/>
            <person name="Young L.S."/>
            <person name="Liu Y.C."/>
            <person name="Hsu Y.H."/>
            <person name="Young C.C."/>
        </authorList>
    </citation>
    <scope>NUCLEOTIDE SEQUENCE [LARGE SCALE GENOMIC DNA]</scope>
    <source>
        <strain evidence="7 8">KCTC 52183</strain>
    </source>
</reference>
<dbReference type="InterPro" id="IPR050223">
    <property type="entry name" value="D-isomer_2-hydroxyacid_DH"/>
</dbReference>
<dbReference type="InterPro" id="IPR029752">
    <property type="entry name" value="D-isomer_DH_CS1"/>
</dbReference>
<dbReference type="InterPro" id="IPR036291">
    <property type="entry name" value="NAD(P)-bd_dom_sf"/>
</dbReference>
<name>A0A4R0P3B9_9HYPH</name>
<dbReference type="PANTHER" id="PTHR10996">
    <property type="entry name" value="2-HYDROXYACID DEHYDROGENASE-RELATED"/>
    <property type="match status" value="1"/>
</dbReference>
<evidence type="ECO:0000256" key="2">
    <source>
        <dbReference type="ARBA" id="ARBA00023002"/>
    </source>
</evidence>
<dbReference type="GO" id="GO:0030267">
    <property type="term" value="F:glyoxylate reductase (NADPH) activity"/>
    <property type="evidence" value="ECO:0007669"/>
    <property type="project" value="TreeGrafter"/>
</dbReference>
<keyword evidence="2 4" id="KW-0560">Oxidoreductase</keyword>
<dbReference type="GO" id="GO:0005829">
    <property type="term" value="C:cytosol"/>
    <property type="evidence" value="ECO:0007669"/>
    <property type="project" value="TreeGrafter"/>
</dbReference>
<evidence type="ECO:0000313" key="8">
    <source>
        <dbReference type="Proteomes" id="UP000291301"/>
    </source>
</evidence>
<protein>
    <submittedName>
        <fullName evidence="7">2-hydroxyacid dehydrogenase</fullName>
    </submittedName>
</protein>
<dbReference type="PROSITE" id="PS00065">
    <property type="entry name" value="D_2_HYDROXYACID_DH_1"/>
    <property type="match status" value="1"/>
</dbReference>
<gene>
    <name evidence="7" type="ORF">E0D97_16715</name>
</gene>
<dbReference type="InterPro" id="IPR006139">
    <property type="entry name" value="D-isomer_2_OHA_DH_cat_dom"/>
</dbReference>
<proteinExistence type="inferred from homology"/>
<comment type="caution">
    <text evidence="7">The sequence shown here is derived from an EMBL/GenBank/DDBJ whole genome shotgun (WGS) entry which is preliminary data.</text>
</comment>
<dbReference type="Gene3D" id="3.40.50.720">
    <property type="entry name" value="NAD(P)-binding Rossmann-like Domain"/>
    <property type="match status" value="2"/>
</dbReference>
<dbReference type="EMBL" id="SJST01000009">
    <property type="protein sequence ID" value="TCD11350.1"/>
    <property type="molecule type" value="Genomic_DNA"/>
</dbReference>
<dbReference type="Proteomes" id="UP000291301">
    <property type="component" value="Unassembled WGS sequence"/>
</dbReference>
<dbReference type="OrthoDB" id="9793626at2"/>
<dbReference type="CDD" id="cd12156">
    <property type="entry name" value="HPPR"/>
    <property type="match status" value="1"/>
</dbReference>
<dbReference type="PANTHER" id="PTHR10996:SF178">
    <property type="entry name" value="2-HYDROXYACID DEHYDROGENASE YGL185C-RELATED"/>
    <property type="match status" value="1"/>
</dbReference>
<sequence length="328" mass="35770">MSNATKPISIVLPEGFNQRATDRICKEFDPVILKRPDPELVPAEKREEIRGMAAWLDPAWIPLIDALPNLEIVSNFGVGYDPESSLHAIGKGIPVTHTPSVLDEEVADTALALLLNTVRELYFAEEWLRGGKWKNEGNYRLTPLTLRERTVGIYGLGRIGKAIARRIEAFGLMVHYHNRNPDPEAGYKYHDSLASLAAAVDTLIVVAPGTPSTRHTVNADILKALGPEGVLVNIGRGTVVDEAALIRALADKTIAAAGLDVFEDEPHVPADLIAMRNVCLLPHVGSASVHTRGKMGDLVADNLVSWFTQGKAITPVPEARDIARRREN</sequence>
<accession>A0A4R0P3B9</accession>
<comment type="similarity">
    <text evidence="4">Belongs to the D-isomer specific 2-hydroxyacid dehydrogenase family.</text>
</comment>
<keyword evidence="3" id="KW-0520">NAD</keyword>
<dbReference type="AlphaFoldDB" id="A0A4R0P3B9"/>
<evidence type="ECO:0000313" key="7">
    <source>
        <dbReference type="EMBL" id="TCD11350.1"/>
    </source>
</evidence>
<evidence type="ECO:0000259" key="5">
    <source>
        <dbReference type="Pfam" id="PF00389"/>
    </source>
</evidence>
<keyword evidence="1" id="KW-0521">NADP</keyword>
<feature type="domain" description="D-isomer specific 2-hydroxyacid dehydrogenase NAD-binding" evidence="6">
    <location>
        <begin position="111"/>
        <end position="285"/>
    </location>
</feature>
<dbReference type="SUPFAM" id="SSF51735">
    <property type="entry name" value="NAD(P)-binding Rossmann-fold domains"/>
    <property type="match status" value="1"/>
</dbReference>
<dbReference type="FunFam" id="3.40.50.720:FF:000213">
    <property type="entry name" value="Putative 2-hydroxyacid dehydrogenase"/>
    <property type="match status" value="1"/>
</dbReference>
<evidence type="ECO:0000256" key="1">
    <source>
        <dbReference type="ARBA" id="ARBA00022857"/>
    </source>
</evidence>
<dbReference type="GO" id="GO:0051287">
    <property type="term" value="F:NAD binding"/>
    <property type="evidence" value="ECO:0007669"/>
    <property type="project" value="InterPro"/>
</dbReference>
<evidence type="ECO:0000259" key="6">
    <source>
        <dbReference type="Pfam" id="PF02826"/>
    </source>
</evidence>
<evidence type="ECO:0000256" key="4">
    <source>
        <dbReference type="RuleBase" id="RU003719"/>
    </source>
</evidence>
<keyword evidence="8" id="KW-1185">Reference proteome</keyword>
<organism evidence="7 8">
    <name type="scientific">Oricola cellulosilytica</name>
    <dbReference type="NCBI Taxonomy" id="1429082"/>
    <lineage>
        <taxon>Bacteria</taxon>
        <taxon>Pseudomonadati</taxon>
        <taxon>Pseudomonadota</taxon>
        <taxon>Alphaproteobacteria</taxon>
        <taxon>Hyphomicrobiales</taxon>
        <taxon>Ahrensiaceae</taxon>
        <taxon>Oricola</taxon>
    </lineage>
</organism>
<dbReference type="Pfam" id="PF02826">
    <property type="entry name" value="2-Hacid_dh_C"/>
    <property type="match status" value="1"/>
</dbReference>
<dbReference type="Pfam" id="PF00389">
    <property type="entry name" value="2-Hacid_dh"/>
    <property type="match status" value="1"/>
</dbReference>